<dbReference type="RefSeq" id="WP_214377657.1">
    <property type="nucleotide sequence ID" value="NZ_CP075566.1"/>
</dbReference>
<reference evidence="2 3" key="1">
    <citation type="submission" date="2021-05" db="EMBL/GenBank/DDBJ databases">
        <title>Complete genome of the cytokinin-producing biocontrol strain Pseudomonas fluorescens G20-18.</title>
        <authorList>
            <person name="Nielsen T.K."/>
            <person name="Mekureyaw M.F."/>
            <person name="Hansen L.H."/>
            <person name="Nicolaisen M.H."/>
            <person name="Roitsch T.G."/>
            <person name="Hennessy R.C."/>
        </authorList>
    </citation>
    <scope>NUCLEOTIDE SEQUENCE [LARGE SCALE GENOMIC DNA]</scope>
    <source>
        <strain evidence="2 3">G20-18</strain>
    </source>
</reference>
<protein>
    <submittedName>
        <fullName evidence="2">DUF2384 domain-containing protein</fullName>
    </submittedName>
</protein>
<dbReference type="Proteomes" id="UP000681155">
    <property type="component" value="Chromosome"/>
</dbReference>
<evidence type="ECO:0000313" key="3">
    <source>
        <dbReference type="Proteomes" id="UP000681155"/>
    </source>
</evidence>
<evidence type="ECO:0000259" key="1">
    <source>
        <dbReference type="Pfam" id="PF09722"/>
    </source>
</evidence>
<dbReference type="Pfam" id="PF09722">
    <property type="entry name" value="Xre_MbcA_ParS_C"/>
    <property type="match status" value="1"/>
</dbReference>
<sequence length="149" mass="16656">MSKVTEIDRPAPCPSERFFHALALRQDRRACADLVRNRIGVDFYDDLALFLGISTTKLFSLLGVSLSAQRRWKKAQKLTVNESDYAFRQALVLQDALGLFEGSSVATVNWLTQPNIALGRETPARLLSTFVGMSTIESLIWKIENGVHS</sequence>
<proteinExistence type="predicted"/>
<evidence type="ECO:0000313" key="2">
    <source>
        <dbReference type="EMBL" id="QVW21844.1"/>
    </source>
</evidence>
<accession>A0ABX8ETE1</accession>
<gene>
    <name evidence="2" type="ORF">KJF94_18330</name>
</gene>
<dbReference type="InterPro" id="IPR024467">
    <property type="entry name" value="Xre/MbcA/ParS-like_toxin-bd"/>
</dbReference>
<dbReference type="EMBL" id="CP075566">
    <property type="protein sequence ID" value="QVW21844.1"/>
    <property type="molecule type" value="Genomic_DNA"/>
</dbReference>
<keyword evidence="3" id="KW-1185">Reference proteome</keyword>
<name>A0ABX8ETE1_9PSED</name>
<dbReference type="InterPro" id="IPR011979">
    <property type="entry name" value="Antitox_Xre"/>
</dbReference>
<feature type="domain" description="Antitoxin Xre/MbcA/ParS-like toxin-binding" evidence="1">
    <location>
        <begin position="99"/>
        <end position="146"/>
    </location>
</feature>
<dbReference type="NCBIfam" id="TIGR02293">
    <property type="entry name" value="TAS_TIGR02293"/>
    <property type="match status" value="1"/>
</dbReference>
<organism evidence="2 3">
    <name type="scientific">Pseudomonas hormoni</name>
    <dbReference type="NCBI Taxonomy" id="3093767"/>
    <lineage>
        <taxon>Bacteria</taxon>
        <taxon>Pseudomonadati</taxon>
        <taxon>Pseudomonadota</taxon>
        <taxon>Gammaproteobacteria</taxon>
        <taxon>Pseudomonadales</taxon>
        <taxon>Pseudomonadaceae</taxon>
        <taxon>Pseudomonas</taxon>
    </lineage>
</organism>